<dbReference type="EMBL" id="LLXL01002094">
    <property type="protein sequence ID" value="PKK61853.1"/>
    <property type="molecule type" value="Genomic_DNA"/>
</dbReference>
<reference evidence="1 2" key="1">
    <citation type="submission" date="2016-04" db="EMBL/GenBank/DDBJ databases">
        <title>Genome analyses suggest a sexual origin of heterokaryosis in a supposedly ancient asexual fungus.</title>
        <authorList>
            <person name="Ropars J."/>
            <person name="Sedzielewska K."/>
            <person name="Noel J."/>
            <person name="Charron P."/>
            <person name="Farinelli L."/>
            <person name="Marton T."/>
            <person name="Kruger M."/>
            <person name="Pelin A."/>
            <person name="Brachmann A."/>
            <person name="Corradi N."/>
        </authorList>
    </citation>
    <scope>NUCLEOTIDE SEQUENCE [LARGE SCALE GENOMIC DNA]</scope>
    <source>
        <strain evidence="1 2">C2</strain>
    </source>
</reference>
<sequence>MCLSGRSPCEKAYIKHVGVCRSSANFLQNIPVKCRKIRDLTVSELEAKIKTDRTDLEEINIELYRKDFLQENIALINTVNSDKPEKRQGVWMDPQKKISQCFSLGEEDFPSPFPLEEGKIAVLKPINIIIYPQVERNTIFLSEPIITIKT</sequence>
<evidence type="ECO:0000313" key="2">
    <source>
        <dbReference type="Proteomes" id="UP000233469"/>
    </source>
</evidence>
<comment type="caution">
    <text evidence="1">The sequence shown here is derived from an EMBL/GenBank/DDBJ whole genome shotgun (WGS) entry which is preliminary data.</text>
</comment>
<gene>
    <name evidence="1" type="ORF">RhiirC2_198360</name>
</gene>
<dbReference type="Proteomes" id="UP000233469">
    <property type="component" value="Unassembled WGS sequence"/>
</dbReference>
<reference evidence="1 2" key="2">
    <citation type="submission" date="2017-10" db="EMBL/GenBank/DDBJ databases">
        <title>Extensive intraspecific genome diversity in a model arbuscular mycorrhizal fungus.</title>
        <authorList>
            <person name="Chen E.C.H."/>
            <person name="Morin E."/>
            <person name="Baudet D."/>
            <person name="Noel J."/>
            <person name="Ndikumana S."/>
            <person name="Charron P."/>
            <person name="St-Onge C."/>
            <person name="Giorgi J."/>
            <person name="Grigoriev I.V."/>
            <person name="Roux C."/>
            <person name="Martin F.M."/>
            <person name="Corradi N."/>
        </authorList>
    </citation>
    <scope>NUCLEOTIDE SEQUENCE [LARGE SCALE GENOMIC DNA]</scope>
    <source>
        <strain evidence="1 2">C2</strain>
    </source>
</reference>
<organism evidence="1 2">
    <name type="scientific">Rhizophagus irregularis</name>
    <dbReference type="NCBI Taxonomy" id="588596"/>
    <lineage>
        <taxon>Eukaryota</taxon>
        <taxon>Fungi</taxon>
        <taxon>Fungi incertae sedis</taxon>
        <taxon>Mucoromycota</taxon>
        <taxon>Glomeromycotina</taxon>
        <taxon>Glomeromycetes</taxon>
        <taxon>Glomerales</taxon>
        <taxon>Glomeraceae</taxon>
        <taxon>Rhizophagus</taxon>
    </lineage>
</organism>
<evidence type="ECO:0000313" key="1">
    <source>
        <dbReference type="EMBL" id="PKK61853.1"/>
    </source>
</evidence>
<proteinExistence type="predicted"/>
<accession>A0A2N1MJQ1</accession>
<dbReference type="VEuPathDB" id="FungiDB:RhiirFUN_001194"/>
<dbReference type="VEuPathDB" id="FungiDB:FUN_020990"/>
<name>A0A2N1MJQ1_9GLOM</name>
<protein>
    <submittedName>
        <fullName evidence="1">Uncharacterized protein</fullName>
    </submittedName>
</protein>
<dbReference type="AlphaFoldDB" id="A0A2N1MJQ1"/>
<dbReference type="VEuPathDB" id="FungiDB:RhiirA1_429540"/>